<dbReference type="GO" id="GO:0005737">
    <property type="term" value="C:cytoplasm"/>
    <property type="evidence" value="ECO:0007669"/>
    <property type="project" value="UniProtKB-SubCell"/>
</dbReference>
<dbReference type="Pfam" id="PF04542">
    <property type="entry name" value="Sigma70_r2"/>
    <property type="match status" value="1"/>
</dbReference>
<evidence type="ECO:0000256" key="2">
    <source>
        <dbReference type="ARBA" id="ARBA00023015"/>
    </source>
</evidence>
<keyword evidence="1 7" id="KW-0963">Cytoplasm</keyword>
<dbReference type="GO" id="GO:0006352">
    <property type="term" value="P:DNA-templated transcription initiation"/>
    <property type="evidence" value="ECO:0007669"/>
    <property type="project" value="UniProtKB-UniRule"/>
</dbReference>
<sequence>MTQNRHVLPALADEGGLSRYLTEIKRYPMLEAHEEYALAKRLQEEGDREAAHRLITSHLRLVAKLAMGYRHYGLPISDLVAEGNIGLIKAVKKFEPDRGFRLATYAMWWIKASINEYILNSWSLVKVGTVAAQKKLFFNLRRLKAKLGVYEEGDMPAEAVSHIAQTLKVSESDVVMMNRRLAAPDSSLNVPVGEDQSMDRMDLLVDDTENQEERYAMHEEQQVGRQLLRDALSTLTERERHIITARRLRSEPVTLEELGGEYGVSRERVRQIENRAFEKLQSSVRKAARALNERQPHPMPA</sequence>
<dbReference type="Proteomes" id="UP000321567">
    <property type="component" value="Unassembled WGS sequence"/>
</dbReference>
<dbReference type="InterPro" id="IPR050813">
    <property type="entry name" value="Sigma-70_Factor"/>
</dbReference>
<keyword evidence="5 7" id="KW-0238">DNA-binding</keyword>
<reference evidence="10 11" key="1">
    <citation type="submission" date="2019-07" db="EMBL/GenBank/DDBJ databases">
        <title>Whole genome shotgun sequence of Rhodospirillum oryzae NBRC 107573.</title>
        <authorList>
            <person name="Hosoyama A."/>
            <person name="Uohara A."/>
            <person name="Ohji S."/>
            <person name="Ichikawa N."/>
        </authorList>
    </citation>
    <scope>NUCLEOTIDE SEQUENCE [LARGE SCALE GENOMIC DNA]</scope>
    <source>
        <strain evidence="10 11">NBRC 107573</strain>
    </source>
</reference>
<feature type="region of interest" description="Sigma-70 factor domain-2" evidence="7">
    <location>
        <begin position="54"/>
        <end position="123"/>
    </location>
</feature>
<organism evidence="10 11">
    <name type="scientific">Pararhodospirillum oryzae</name>
    <dbReference type="NCBI Taxonomy" id="478448"/>
    <lineage>
        <taxon>Bacteria</taxon>
        <taxon>Pseudomonadati</taxon>
        <taxon>Pseudomonadota</taxon>
        <taxon>Alphaproteobacteria</taxon>
        <taxon>Rhodospirillales</taxon>
        <taxon>Rhodospirillaceae</taxon>
        <taxon>Pararhodospirillum</taxon>
    </lineage>
</organism>
<dbReference type="NCBIfam" id="NF005143">
    <property type="entry name" value="PRK06596.1"/>
    <property type="match status" value="1"/>
</dbReference>
<dbReference type="GO" id="GO:0016987">
    <property type="term" value="F:sigma factor activity"/>
    <property type="evidence" value="ECO:0007669"/>
    <property type="project" value="UniProtKB-UniRule"/>
</dbReference>
<dbReference type="InterPro" id="IPR007627">
    <property type="entry name" value="RNA_pol_sigma70_r2"/>
</dbReference>
<comment type="subunit">
    <text evidence="7">Interacts with the RNA polymerase core enzyme.</text>
</comment>
<comment type="similarity">
    <text evidence="7">Belongs to the sigma-70 factor family. RpoH subfamily.</text>
</comment>
<keyword evidence="11" id="KW-1185">Reference proteome</keyword>
<protein>
    <recommendedName>
        <fullName evidence="7 8">RNA polymerase sigma factor RpoH</fullName>
    </recommendedName>
    <alternativeName>
        <fullName evidence="7">RNA polymerase sigma-32 factor</fullName>
    </alternativeName>
</protein>
<dbReference type="InterPro" id="IPR007630">
    <property type="entry name" value="RNA_pol_sigma70_r4"/>
</dbReference>
<dbReference type="NCBIfam" id="TIGR02937">
    <property type="entry name" value="sigma70-ECF"/>
    <property type="match status" value="1"/>
</dbReference>
<evidence type="ECO:0000256" key="5">
    <source>
        <dbReference type="ARBA" id="ARBA00023125"/>
    </source>
</evidence>
<dbReference type="InterPro" id="IPR012759">
    <property type="entry name" value="RNA_pol_sigma_RpoH_proteobac"/>
</dbReference>
<comment type="caution">
    <text evidence="10">The sequence shown here is derived from an EMBL/GenBank/DDBJ whole genome shotgun (WGS) entry which is preliminary data.</text>
</comment>
<evidence type="ECO:0000256" key="4">
    <source>
        <dbReference type="ARBA" id="ARBA00023082"/>
    </source>
</evidence>
<name>A0A512HBV6_9PROT</name>
<dbReference type="Pfam" id="PF00140">
    <property type="entry name" value="Sigma70_r1_2"/>
    <property type="match status" value="1"/>
</dbReference>
<evidence type="ECO:0000313" key="11">
    <source>
        <dbReference type="Proteomes" id="UP000321567"/>
    </source>
</evidence>
<keyword evidence="3 7" id="KW-0346">Stress response</keyword>
<dbReference type="RefSeq" id="WP_147164970.1">
    <property type="nucleotide sequence ID" value="NZ_BJZO01000132.1"/>
</dbReference>
<dbReference type="InterPro" id="IPR013324">
    <property type="entry name" value="RNA_pol_sigma_r3/r4-like"/>
</dbReference>
<keyword evidence="6 7" id="KW-0804">Transcription</keyword>
<keyword evidence="4 7" id="KW-0731">Sigma factor</keyword>
<dbReference type="NCBIfam" id="TIGR02392">
    <property type="entry name" value="rpoH_proteo"/>
    <property type="match status" value="1"/>
</dbReference>
<evidence type="ECO:0000256" key="1">
    <source>
        <dbReference type="ARBA" id="ARBA00022490"/>
    </source>
</evidence>
<dbReference type="Gene3D" id="1.10.601.10">
    <property type="entry name" value="RNA Polymerase Primary Sigma Factor"/>
    <property type="match status" value="1"/>
</dbReference>
<feature type="short sequence motif" description="Interaction with polymerase core subunit RpoC" evidence="7">
    <location>
        <begin position="78"/>
        <end position="81"/>
    </location>
</feature>
<evidence type="ECO:0000256" key="7">
    <source>
        <dbReference type="HAMAP-Rule" id="MF_00961"/>
    </source>
</evidence>
<dbReference type="CDD" id="cd06171">
    <property type="entry name" value="Sigma70_r4"/>
    <property type="match status" value="1"/>
</dbReference>
<evidence type="ECO:0000259" key="9">
    <source>
        <dbReference type="PROSITE" id="PS00716"/>
    </source>
</evidence>
<feature type="DNA-binding region" description="H-T-H motif" evidence="7">
    <location>
        <begin position="255"/>
        <end position="274"/>
    </location>
</feature>
<dbReference type="PANTHER" id="PTHR30376">
    <property type="entry name" value="SIGMA FACTOR RPOH HEAT SHOCK RELATED"/>
    <property type="match status" value="1"/>
</dbReference>
<dbReference type="Pfam" id="PF04545">
    <property type="entry name" value="Sigma70_r4"/>
    <property type="match status" value="1"/>
</dbReference>
<accession>A0A512HBV6</accession>
<dbReference type="GO" id="GO:0003677">
    <property type="term" value="F:DNA binding"/>
    <property type="evidence" value="ECO:0007669"/>
    <property type="project" value="UniProtKB-UniRule"/>
</dbReference>
<dbReference type="HAMAP" id="MF_00961">
    <property type="entry name" value="Sigma70_RpoH"/>
    <property type="match status" value="1"/>
</dbReference>
<dbReference type="OrthoDB" id="9809557at2"/>
<evidence type="ECO:0000313" key="10">
    <source>
        <dbReference type="EMBL" id="GEO82933.1"/>
    </source>
</evidence>
<feature type="domain" description="RNA polymerase sigma-70" evidence="9">
    <location>
        <begin position="254"/>
        <end position="280"/>
    </location>
</feature>
<dbReference type="PIRSF" id="PIRSF000770">
    <property type="entry name" value="RNA_pol_sigma-SigE/K"/>
    <property type="match status" value="1"/>
</dbReference>
<dbReference type="GO" id="GO:0009408">
    <property type="term" value="P:response to heat"/>
    <property type="evidence" value="ECO:0007669"/>
    <property type="project" value="UniProtKB-UniRule"/>
</dbReference>
<dbReference type="InterPro" id="IPR009042">
    <property type="entry name" value="RNA_pol_sigma70_r1_2"/>
</dbReference>
<comment type="function">
    <text evidence="7">Sigma factors are initiation factors that promote the attachment of RNA polymerase to specific initiation sites and are then released. This sigma factor is involved in regulation of expression of heat shock genes.</text>
</comment>
<evidence type="ECO:0000256" key="8">
    <source>
        <dbReference type="NCBIfam" id="TIGR02392"/>
    </source>
</evidence>
<evidence type="ECO:0000256" key="6">
    <source>
        <dbReference type="ARBA" id="ARBA00023163"/>
    </source>
</evidence>
<comment type="caution">
    <text evidence="7">Lacks conserved residue(s) required for the propagation of feature annotation.</text>
</comment>
<dbReference type="InterPro" id="IPR013325">
    <property type="entry name" value="RNA_pol_sigma_r2"/>
</dbReference>
<comment type="subcellular location">
    <subcellularLocation>
        <location evidence="7">Cytoplasm</location>
    </subcellularLocation>
</comment>
<dbReference type="PANTHER" id="PTHR30376:SF3">
    <property type="entry name" value="RNA POLYMERASE SIGMA FACTOR RPOH"/>
    <property type="match status" value="1"/>
</dbReference>
<gene>
    <name evidence="10" type="primary">rpoH_2</name>
    <name evidence="7" type="synonym">rpoH</name>
    <name evidence="10" type="ORF">ROR02_30640</name>
</gene>
<dbReference type="SUPFAM" id="SSF88659">
    <property type="entry name" value="Sigma3 and sigma4 domains of RNA polymerase sigma factors"/>
    <property type="match status" value="1"/>
</dbReference>
<keyword evidence="2 7" id="KW-0805">Transcription regulation</keyword>
<dbReference type="InterPro" id="IPR014284">
    <property type="entry name" value="RNA_pol_sigma-70_dom"/>
</dbReference>
<dbReference type="NCBIfam" id="NF005693">
    <property type="entry name" value="PRK07500.1"/>
    <property type="match status" value="1"/>
</dbReference>
<evidence type="ECO:0000256" key="3">
    <source>
        <dbReference type="ARBA" id="ARBA00023016"/>
    </source>
</evidence>
<dbReference type="PROSITE" id="PS00716">
    <property type="entry name" value="SIGMA70_2"/>
    <property type="match status" value="1"/>
</dbReference>
<proteinExistence type="inferred from homology"/>
<dbReference type="PRINTS" id="PR00046">
    <property type="entry name" value="SIGMA70FCT"/>
</dbReference>
<dbReference type="Gene3D" id="1.20.140.160">
    <property type="match status" value="1"/>
</dbReference>
<dbReference type="InterPro" id="IPR000943">
    <property type="entry name" value="RNA_pol_sigma70"/>
</dbReference>
<dbReference type="AlphaFoldDB" id="A0A512HBV6"/>
<dbReference type="SUPFAM" id="SSF88946">
    <property type="entry name" value="Sigma2 domain of RNA polymerase sigma factors"/>
    <property type="match status" value="1"/>
</dbReference>
<dbReference type="EMBL" id="BJZO01000132">
    <property type="protein sequence ID" value="GEO82933.1"/>
    <property type="molecule type" value="Genomic_DNA"/>
</dbReference>